<name>A0A1I1QS08_9BACT</name>
<dbReference type="STRING" id="662367.SAMN05216167_10489"/>
<organism evidence="1 2">
    <name type="scientific">Spirosoma endophyticum</name>
    <dbReference type="NCBI Taxonomy" id="662367"/>
    <lineage>
        <taxon>Bacteria</taxon>
        <taxon>Pseudomonadati</taxon>
        <taxon>Bacteroidota</taxon>
        <taxon>Cytophagia</taxon>
        <taxon>Cytophagales</taxon>
        <taxon>Cytophagaceae</taxon>
        <taxon>Spirosoma</taxon>
    </lineage>
</organism>
<accession>A0A1I1QS08</accession>
<evidence type="ECO:0000313" key="1">
    <source>
        <dbReference type="EMBL" id="SFD24839.1"/>
    </source>
</evidence>
<reference evidence="1 2" key="1">
    <citation type="submission" date="2016-10" db="EMBL/GenBank/DDBJ databases">
        <authorList>
            <person name="de Groot N.N."/>
        </authorList>
    </citation>
    <scope>NUCLEOTIDE SEQUENCE [LARGE SCALE GENOMIC DNA]</scope>
    <source>
        <strain evidence="1 2">DSM 26130</strain>
    </source>
</reference>
<gene>
    <name evidence="1" type="ORF">SAMN05216167_10489</name>
</gene>
<protein>
    <submittedName>
        <fullName evidence="1">Uncharacterized protein</fullName>
    </submittedName>
</protein>
<sequence length="66" mass="7668">MFDTDAESVDKQMLVLIHWRAQSLNGVLIGSTARILLMQVSRTFSKKTYYLFDYLLTIFGDYCLLL</sequence>
<dbReference type="Proteomes" id="UP000198598">
    <property type="component" value="Unassembled WGS sequence"/>
</dbReference>
<evidence type="ECO:0000313" key="2">
    <source>
        <dbReference type="Proteomes" id="UP000198598"/>
    </source>
</evidence>
<dbReference type="EMBL" id="FOLQ01000004">
    <property type="protein sequence ID" value="SFD24839.1"/>
    <property type="molecule type" value="Genomic_DNA"/>
</dbReference>
<dbReference type="AlphaFoldDB" id="A0A1I1QS08"/>
<keyword evidence="2" id="KW-1185">Reference proteome</keyword>
<proteinExistence type="predicted"/>